<comment type="caution">
    <text evidence="1">The sequence shown here is derived from an EMBL/GenBank/DDBJ whole genome shotgun (WGS) entry which is preliminary data.</text>
</comment>
<reference evidence="1" key="1">
    <citation type="submission" date="2020-05" db="EMBL/GenBank/DDBJ databases">
        <authorList>
            <person name="Rincon C."/>
            <person name="Sanders R I."/>
            <person name="Robbins C."/>
            <person name="Chaturvedi A."/>
        </authorList>
    </citation>
    <scope>NUCLEOTIDE SEQUENCE</scope>
    <source>
        <strain evidence="1">CHB12</strain>
    </source>
</reference>
<protein>
    <submittedName>
        <fullName evidence="1">Uncharacterized protein</fullName>
    </submittedName>
</protein>
<dbReference type="AlphaFoldDB" id="A0A916E345"/>
<dbReference type="EMBL" id="CAGKOT010000009">
    <property type="protein sequence ID" value="CAB5355014.1"/>
    <property type="molecule type" value="Genomic_DNA"/>
</dbReference>
<evidence type="ECO:0000313" key="1">
    <source>
        <dbReference type="EMBL" id="CAB5355014.1"/>
    </source>
</evidence>
<organism evidence="1 2">
    <name type="scientific">Rhizophagus irregularis</name>
    <dbReference type="NCBI Taxonomy" id="588596"/>
    <lineage>
        <taxon>Eukaryota</taxon>
        <taxon>Fungi</taxon>
        <taxon>Fungi incertae sedis</taxon>
        <taxon>Mucoromycota</taxon>
        <taxon>Glomeromycotina</taxon>
        <taxon>Glomeromycetes</taxon>
        <taxon>Glomerales</taxon>
        <taxon>Glomeraceae</taxon>
        <taxon>Rhizophagus</taxon>
    </lineage>
</organism>
<gene>
    <name evidence="1" type="ORF">CHRIB12_LOCUS6060</name>
</gene>
<evidence type="ECO:0000313" key="2">
    <source>
        <dbReference type="Proteomes" id="UP000684084"/>
    </source>
</evidence>
<dbReference type="Proteomes" id="UP000684084">
    <property type="component" value="Unassembled WGS sequence"/>
</dbReference>
<dbReference type="VEuPathDB" id="FungiDB:RhiirFUN_013444"/>
<name>A0A916E345_9GLOM</name>
<sequence length="68" mass="7711">MQVKYLLALDFEEVCSSDVLLLGPHDQQSPRHCEVFHTKEKRKVSIIFSSDDLELAASRLTFSTSCLP</sequence>
<proteinExistence type="predicted"/>
<accession>A0A916E345</accession>